<dbReference type="InterPro" id="IPR009057">
    <property type="entry name" value="Homeodomain-like_sf"/>
</dbReference>
<dbReference type="InterPro" id="IPR013096">
    <property type="entry name" value="Cupin_2"/>
</dbReference>
<accession>A0ABT2UGH6</accession>
<evidence type="ECO:0000259" key="4">
    <source>
        <dbReference type="PROSITE" id="PS01124"/>
    </source>
</evidence>
<dbReference type="PANTHER" id="PTHR43280">
    <property type="entry name" value="ARAC-FAMILY TRANSCRIPTIONAL REGULATOR"/>
    <property type="match status" value="1"/>
</dbReference>
<evidence type="ECO:0000256" key="2">
    <source>
        <dbReference type="ARBA" id="ARBA00023125"/>
    </source>
</evidence>
<dbReference type="SUPFAM" id="SSF51182">
    <property type="entry name" value="RmlC-like cupins"/>
    <property type="match status" value="1"/>
</dbReference>
<keyword evidence="2" id="KW-0238">DNA-binding</keyword>
<dbReference type="SUPFAM" id="SSF46689">
    <property type="entry name" value="Homeodomain-like"/>
    <property type="match status" value="2"/>
</dbReference>
<dbReference type="EMBL" id="JAOQIO010000065">
    <property type="protein sequence ID" value="MCU6793745.1"/>
    <property type="molecule type" value="Genomic_DNA"/>
</dbReference>
<protein>
    <submittedName>
        <fullName evidence="5">AraC family transcriptional regulator</fullName>
    </submittedName>
</protein>
<evidence type="ECO:0000256" key="1">
    <source>
        <dbReference type="ARBA" id="ARBA00023015"/>
    </source>
</evidence>
<dbReference type="InterPro" id="IPR014710">
    <property type="entry name" value="RmlC-like_jellyroll"/>
</dbReference>
<dbReference type="PROSITE" id="PS01124">
    <property type="entry name" value="HTH_ARAC_FAMILY_2"/>
    <property type="match status" value="1"/>
</dbReference>
<dbReference type="InterPro" id="IPR018060">
    <property type="entry name" value="HTH_AraC"/>
</dbReference>
<dbReference type="PANTHER" id="PTHR43280:SF2">
    <property type="entry name" value="HTH-TYPE TRANSCRIPTIONAL REGULATOR EXSA"/>
    <property type="match status" value="1"/>
</dbReference>
<reference evidence="5 6" key="1">
    <citation type="submission" date="2022-09" db="EMBL/GenBank/DDBJ databases">
        <authorList>
            <person name="Han X.L."/>
            <person name="Wang Q."/>
            <person name="Lu T."/>
        </authorList>
    </citation>
    <scope>NUCLEOTIDE SEQUENCE [LARGE SCALE GENOMIC DNA]</scope>
    <source>
        <strain evidence="5 6">WQ 127069</strain>
    </source>
</reference>
<organism evidence="5 6">
    <name type="scientific">Paenibacillus baimaensis</name>
    <dbReference type="NCBI Taxonomy" id="2982185"/>
    <lineage>
        <taxon>Bacteria</taxon>
        <taxon>Bacillati</taxon>
        <taxon>Bacillota</taxon>
        <taxon>Bacilli</taxon>
        <taxon>Bacillales</taxon>
        <taxon>Paenibacillaceae</taxon>
        <taxon>Paenibacillus</taxon>
    </lineage>
</organism>
<dbReference type="Gene3D" id="1.10.10.60">
    <property type="entry name" value="Homeodomain-like"/>
    <property type="match status" value="2"/>
</dbReference>
<evidence type="ECO:0000256" key="3">
    <source>
        <dbReference type="ARBA" id="ARBA00023163"/>
    </source>
</evidence>
<dbReference type="InterPro" id="IPR011051">
    <property type="entry name" value="RmlC_Cupin_sf"/>
</dbReference>
<sequence>MISLRDSQLQLLWTARIDYAEGSRVDAHQHADYEQLFIVLSGAGVVQSGAESSVIKEGSAFLFRRGVSHSFQFTDETVTLDFKFRLLDQAILDALMNVQACCLCQGTHLSEIKQWYKMSLQRLKYPDSVLPLRIEAGFKSTLVSLLLGNATAQPLDSTVLANIDDDEPIAAYLRLNLAEKITLDQLSRRFGYNPNYLIRIFSVKTGLTPIQYLQEIRLEKATEYLEFTALPITEIAERVGWSLPYFSKMIKQRVGLSPSQYRRSLLNEVGKDIVLEQNFENIWRVEH</sequence>
<dbReference type="Pfam" id="PF07883">
    <property type="entry name" value="Cupin_2"/>
    <property type="match status" value="1"/>
</dbReference>
<dbReference type="Pfam" id="PF12833">
    <property type="entry name" value="HTH_18"/>
    <property type="match status" value="1"/>
</dbReference>
<evidence type="ECO:0000313" key="6">
    <source>
        <dbReference type="Proteomes" id="UP001652445"/>
    </source>
</evidence>
<proteinExistence type="predicted"/>
<name>A0ABT2UGH6_9BACL</name>
<keyword evidence="3" id="KW-0804">Transcription</keyword>
<comment type="caution">
    <text evidence="5">The sequence shown here is derived from an EMBL/GenBank/DDBJ whole genome shotgun (WGS) entry which is preliminary data.</text>
</comment>
<dbReference type="Gene3D" id="2.60.120.10">
    <property type="entry name" value="Jelly Rolls"/>
    <property type="match status" value="1"/>
</dbReference>
<dbReference type="RefSeq" id="WP_262684972.1">
    <property type="nucleotide sequence ID" value="NZ_JAOQIO010000065.1"/>
</dbReference>
<dbReference type="CDD" id="cd02208">
    <property type="entry name" value="cupin_RmlC-like"/>
    <property type="match status" value="1"/>
</dbReference>
<dbReference type="Proteomes" id="UP001652445">
    <property type="component" value="Unassembled WGS sequence"/>
</dbReference>
<gene>
    <name evidence="5" type="ORF">OB236_16695</name>
</gene>
<feature type="domain" description="HTH araC/xylS-type" evidence="4">
    <location>
        <begin position="167"/>
        <end position="264"/>
    </location>
</feature>
<keyword evidence="1" id="KW-0805">Transcription regulation</keyword>
<evidence type="ECO:0000313" key="5">
    <source>
        <dbReference type="EMBL" id="MCU6793745.1"/>
    </source>
</evidence>
<keyword evidence="6" id="KW-1185">Reference proteome</keyword>
<dbReference type="SMART" id="SM00342">
    <property type="entry name" value="HTH_ARAC"/>
    <property type="match status" value="1"/>
</dbReference>